<name>A0A4Z0FEX9_9GAMM</name>
<dbReference type="SUPFAM" id="SSF64307">
    <property type="entry name" value="SirA-like"/>
    <property type="match status" value="1"/>
</dbReference>
<dbReference type="InterPro" id="IPR036868">
    <property type="entry name" value="TusA-like_sf"/>
</dbReference>
<dbReference type="EMBL" id="SRIO01000001">
    <property type="protein sequence ID" value="TFZ84011.1"/>
    <property type="molecule type" value="Genomic_DNA"/>
</dbReference>
<evidence type="ECO:0000259" key="1">
    <source>
        <dbReference type="Pfam" id="PF01206"/>
    </source>
</evidence>
<dbReference type="Pfam" id="PF01206">
    <property type="entry name" value="TusA"/>
    <property type="match status" value="1"/>
</dbReference>
<dbReference type="Proteomes" id="UP000297890">
    <property type="component" value="Unassembled WGS sequence"/>
</dbReference>
<accession>A0A4Z0FEX9</accession>
<evidence type="ECO:0000313" key="2">
    <source>
        <dbReference type="EMBL" id="TFZ84011.1"/>
    </source>
</evidence>
<keyword evidence="3" id="KW-1185">Reference proteome</keyword>
<dbReference type="OrthoDB" id="9797551at2"/>
<dbReference type="InterPro" id="IPR001455">
    <property type="entry name" value="TusA-like"/>
</dbReference>
<proteinExistence type="predicted"/>
<organism evidence="2 3">
    <name type="scientific">Candidatus Macondimonas diazotrophica</name>
    <dbReference type="NCBI Taxonomy" id="2305248"/>
    <lineage>
        <taxon>Bacteria</taxon>
        <taxon>Pseudomonadati</taxon>
        <taxon>Pseudomonadota</taxon>
        <taxon>Gammaproteobacteria</taxon>
        <taxon>Chromatiales</taxon>
        <taxon>Ectothiorhodospiraceae</taxon>
        <taxon>Candidatus Macondimonas</taxon>
    </lineage>
</organism>
<comment type="caution">
    <text evidence="2">The sequence shown here is derived from an EMBL/GenBank/DDBJ whole genome shotgun (WGS) entry which is preliminary data.</text>
</comment>
<gene>
    <name evidence="2" type="ORF">E4680_00230</name>
</gene>
<sequence>MSAPIREFDVSGVAAPFYVLRAKQVLDQMAVGQILALTTDAPHAPREIRSLVEHLGHQLVSGEATGGSHRFMIRRL</sequence>
<keyword evidence="2" id="KW-0808">Transferase</keyword>
<reference evidence="2 3" key="1">
    <citation type="journal article" date="2019" name="ISME J.">
        <title>Candidatus Macondimonas diazotrophica, a novel gammaproteobacterial genus dominating crude-oil-contaminated coastal sediments.</title>
        <authorList>
            <person name="Karthikeyan S."/>
            <person name="Konstantinidis K."/>
        </authorList>
    </citation>
    <scope>NUCLEOTIDE SEQUENCE [LARGE SCALE GENOMIC DNA]</scope>
    <source>
        <strain evidence="2 3">KTK01</strain>
    </source>
</reference>
<dbReference type="GO" id="GO:0016740">
    <property type="term" value="F:transferase activity"/>
    <property type="evidence" value="ECO:0007669"/>
    <property type="project" value="UniProtKB-KW"/>
</dbReference>
<dbReference type="AlphaFoldDB" id="A0A4Z0FEX9"/>
<feature type="domain" description="UPF0033" evidence="1">
    <location>
        <begin position="7"/>
        <end position="75"/>
    </location>
</feature>
<dbReference type="RefSeq" id="WP_135280370.1">
    <property type="nucleotide sequence ID" value="NZ_SRIO01000001.1"/>
</dbReference>
<evidence type="ECO:0000313" key="3">
    <source>
        <dbReference type="Proteomes" id="UP000297890"/>
    </source>
</evidence>
<protein>
    <submittedName>
        <fullName evidence="2">Sulfurtransferase TusA family protein</fullName>
    </submittedName>
</protein>
<dbReference type="Gene3D" id="3.30.110.40">
    <property type="entry name" value="TusA-like domain"/>
    <property type="match status" value="1"/>
</dbReference>